<feature type="transmembrane region" description="Helical" evidence="7">
    <location>
        <begin position="144"/>
        <end position="169"/>
    </location>
</feature>
<reference evidence="9 10" key="1">
    <citation type="submission" date="2020-07" db="EMBL/GenBank/DDBJ databases">
        <title>Taxonomic revisions and descriptions of new bacterial species based on genomic comparisons in the high-G+C-content subgroup of the family Alcaligenaceae.</title>
        <authorList>
            <person name="Szabo A."/>
            <person name="Felfoldi T."/>
        </authorList>
    </citation>
    <scope>NUCLEOTIDE SEQUENCE [LARGE SCALE GENOMIC DNA]</scope>
    <source>
        <strain evidence="9 10">LMG 24012</strain>
    </source>
</reference>
<dbReference type="CDD" id="cd06261">
    <property type="entry name" value="TM_PBP2"/>
    <property type="match status" value="1"/>
</dbReference>
<gene>
    <name evidence="9" type="ORF">H0A72_03565</name>
</gene>
<dbReference type="Pfam" id="PF12911">
    <property type="entry name" value="OppC_N"/>
    <property type="match status" value="1"/>
</dbReference>
<feature type="transmembrane region" description="Helical" evidence="7">
    <location>
        <begin position="98"/>
        <end position="124"/>
    </location>
</feature>
<dbReference type="Gene3D" id="1.10.3720.10">
    <property type="entry name" value="MetI-like"/>
    <property type="match status" value="1"/>
</dbReference>
<evidence type="ECO:0000313" key="10">
    <source>
        <dbReference type="Proteomes" id="UP000559809"/>
    </source>
</evidence>
<keyword evidence="2 7" id="KW-0813">Transport</keyword>
<organism evidence="9 10">
    <name type="scientific">Parapusillimonas granuli</name>
    <dbReference type="NCBI Taxonomy" id="380911"/>
    <lineage>
        <taxon>Bacteria</taxon>
        <taxon>Pseudomonadati</taxon>
        <taxon>Pseudomonadota</taxon>
        <taxon>Betaproteobacteria</taxon>
        <taxon>Burkholderiales</taxon>
        <taxon>Alcaligenaceae</taxon>
        <taxon>Parapusillimonas</taxon>
    </lineage>
</organism>
<proteinExistence type="inferred from homology"/>
<dbReference type="InterPro" id="IPR050366">
    <property type="entry name" value="BP-dependent_transpt_permease"/>
</dbReference>
<evidence type="ECO:0000256" key="6">
    <source>
        <dbReference type="ARBA" id="ARBA00023136"/>
    </source>
</evidence>
<feature type="transmembrane region" description="Helical" evidence="7">
    <location>
        <begin position="218"/>
        <end position="240"/>
    </location>
</feature>
<evidence type="ECO:0000256" key="2">
    <source>
        <dbReference type="ARBA" id="ARBA00022448"/>
    </source>
</evidence>
<keyword evidence="5 7" id="KW-1133">Transmembrane helix</keyword>
<evidence type="ECO:0000256" key="1">
    <source>
        <dbReference type="ARBA" id="ARBA00004651"/>
    </source>
</evidence>
<feature type="transmembrane region" description="Helical" evidence="7">
    <location>
        <begin position="29"/>
        <end position="50"/>
    </location>
</feature>
<evidence type="ECO:0000256" key="4">
    <source>
        <dbReference type="ARBA" id="ARBA00022692"/>
    </source>
</evidence>
<dbReference type="AlphaFoldDB" id="A0A853G0M3"/>
<dbReference type="RefSeq" id="WP_180153697.1">
    <property type="nucleotide sequence ID" value="NZ_JACCEM010000002.1"/>
</dbReference>
<dbReference type="InterPro" id="IPR025966">
    <property type="entry name" value="OppC_N"/>
</dbReference>
<feature type="domain" description="ABC transmembrane type-1" evidence="8">
    <location>
        <begin position="96"/>
        <end position="285"/>
    </location>
</feature>
<name>A0A853G0M3_9BURK</name>
<dbReference type="Proteomes" id="UP000559809">
    <property type="component" value="Unassembled WGS sequence"/>
</dbReference>
<keyword evidence="6 7" id="KW-0472">Membrane</keyword>
<evidence type="ECO:0000256" key="5">
    <source>
        <dbReference type="ARBA" id="ARBA00022989"/>
    </source>
</evidence>
<comment type="subcellular location">
    <subcellularLocation>
        <location evidence="1 7">Cell membrane</location>
        <topology evidence="1 7">Multi-pass membrane protein</topology>
    </subcellularLocation>
</comment>
<evidence type="ECO:0000313" key="9">
    <source>
        <dbReference type="EMBL" id="NYT48381.1"/>
    </source>
</evidence>
<keyword evidence="3" id="KW-1003">Cell membrane</keyword>
<evidence type="ECO:0000256" key="7">
    <source>
        <dbReference type="RuleBase" id="RU363032"/>
    </source>
</evidence>
<sequence>MAIPTTLPSPAAGAGQRRSVWRRLGQNRALAFGGGLLLLIVLIALLAPWISPHDPYTQNLANRTIPPVWYEKGSWLHPLGTDQLGRDYLSRLFYGARISLLIGVSVALISGLIGTTMGLLAGYFGGKTDMFVSFLVTTRLSMPVILVALATVAIVGGSLTVVILVLGLLKWDRFAVVMRSATQQVRSLEYIAAAQSAGASTLRIVLTEVLPNVVPHLIVIATLEAASAILLEAALSFLGLGVQPPLPSWGLMISEAKAYMFFSFWLIAIPGTALALLIFAINLAGDGLHQLLTPDERA</sequence>
<comment type="similarity">
    <text evidence="7">Belongs to the binding-protein-dependent transport system permease family.</text>
</comment>
<accession>A0A853G0M3</accession>
<comment type="caution">
    <text evidence="9">The sequence shown here is derived from an EMBL/GenBank/DDBJ whole genome shotgun (WGS) entry which is preliminary data.</text>
</comment>
<dbReference type="PANTHER" id="PTHR43386:SF25">
    <property type="entry name" value="PEPTIDE ABC TRANSPORTER PERMEASE PROTEIN"/>
    <property type="match status" value="1"/>
</dbReference>
<dbReference type="Pfam" id="PF00528">
    <property type="entry name" value="BPD_transp_1"/>
    <property type="match status" value="1"/>
</dbReference>
<dbReference type="GO" id="GO:0055085">
    <property type="term" value="P:transmembrane transport"/>
    <property type="evidence" value="ECO:0007669"/>
    <property type="project" value="InterPro"/>
</dbReference>
<feature type="transmembrane region" description="Helical" evidence="7">
    <location>
        <begin position="261"/>
        <end position="284"/>
    </location>
</feature>
<keyword evidence="10" id="KW-1185">Reference proteome</keyword>
<dbReference type="PROSITE" id="PS50928">
    <property type="entry name" value="ABC_TM1"/>
    <property type="match status" value="1"/>
</dbReference>
<evidence type="ECO:0000259" key="8">
    <source>
        <dbReference type="PROSITE" id="PS50928"/>
    </source>
</evidence>
<dbReference type="SUPFAM" id="SSF161098">
    <property type="entry name" value="MetI-like"/>
    <property type="match status" value="1"/>
</dbReference>
<dbReference type="EMBL" id="JACCEM010000002">
    <property type="protein sequence ID" value="NYT48381.1"/>
    <property type="molecule type" value="Genomic_DNA"/>
</dbReference>
<dbReference type="InterPro" id="IPR000515">
    <property type="entry name" value="MetI-like"/>
</dbReference>
<dbReference type="InterPro" id="IPR035906">
    <property type="entry name" value="MetI-like_sf"/>
</dbReference>
<protein>
    <submittedName>
        <fullName evidence="9">ABC transporter permease</fullName>
    </submittedName>
</protein>
<evidence type="ECO:0000256" key="3">
    <source>
        <dbReference type="ARBA" id="ARBA00022475"/>
    </source>
</evidence>
<dbReference type="PANTHER" id="PTHR43386">
    <property type="entry name" value="OLIGOPEPTIDE TRANSPORT SYSTEM PERMEASE PROTEIN APPC"/>
    <property type="match status" value="1"/>
</dbReference>
<dbReference type="GO" id="GO:0005886">
    <property type="term" value="C:plasma membrane"/>
    <property type="evidence" value="ECO:0007669"/>
    <property type="project" value="UniProtKB-SubCell"/>
</dbReference>
<keyword evidence="4 7" id="KW-0812">Transmembrane</keyword>